<sequence length="554" mass="62671">MKKGFLLSKPAPKIASTSSTTKVTPTTALKSIPSGRFHDVIVDFISKIVDINLVFLLSSISPSDPTAINEFFECYPDQVVPLEQLSQRFLNYRGSHFVAQFLATLLNIFLLDDDHKEIFLMDSEIRRALEIASKQTPDMENLGDPMHQSDTSMNFDVLDTNSVGSLDNVDDELHATPPRNITPIPVTPLTKSQKWNAKKKARKEKKQVLQLQTPSGLDEQIVPTFSAESPEYTPSKPSGSRTVTFNQSILSPPSTPYKQQLKQDSIPHSTPLDNGKKLKQKETNNSLKNGNVIITGYIPHDQEQAQLLDLVIYDIPAKWDNYTLLANLGRWGKVVSVSTRVHKKYLSARVRLIPDHECLKCYNGGDWTVNLGGIPVRWFPASWNLSERKQREKFQAVVYNLPEDMTDASLFPNGRPHQFLLDSGIKSFKIVKEVDGSRKLIGYFDTWDHVSTRINNPQFWNDVRISWCRYSTPNFKNLRRTARIGNADKSSKTPKGSNFSFSGFNTNNRKNDQNKTPKSGRSTKKIDQSRNDQSKKPDVKHLIAGLKALLEHYV</sequence>
<evidence type="ECO:0000256" key="1">
    <source>
        <dbReference type="SAM" id="MobiDB-lite"/>
    </source>
</evidence>
<proteinExistence type="predicted"/>
<feature type="compositionally biased region" description="Polar residues" evidence="1">
    <location>
        <begin position="248"/>
        <end position="272"/>
    </location>
</feature>
<feature type="compositionally biased region" description="Basic residues" evidence="1">
    <location>
        <begin position="196"/>
        <end position="205"/>
    </location>
</feature>
<dbReference type="Proteomes" id="UP000615446">
    <property type="component" value="Unassembled WGS sequence"/>
</dbReference>
<name>A0A8H3M126_9GLOM</name>
<feature type="region of interest" description="Disordered" evidence="1">
    <location>
        <begin position="170"/>
        <end position="214"/>
    </location>
</feature>
<dbReference type="AlphaFoldDB" id="A0A8H3M126"/>
<organism evidence="2 3">
    <name type="scientific">Rhizophagus clarus</name>
    <dbReference type="NCBI Taxonomy" id="94130"/>
    <lineage>
        <taxon>Eukaryota</taxon>
        <taxon>Fungi</taxon>
        <taxon>Fungi incertae sedis</taxon>
        <taxon>Mucoromycota</taxon>
        <taxon>Glomeromycotina</taxon>
        <taxon>Glomeromycetes</taxon>
        <taxon>Glomerales</taxon>
        <taxon>Glomeraceae</taxon>
        <taxon>Rhizophagus</taxon>
    </lineage>
</organism>
<reference evidence="2" key="1">
    <citation type="submission" date="2019-10" db="EMBL/GenBank/DDBJ databases">
        <title>Conservation and host-specific expression of non-tandemly repeated heterogenous ribosome RNA gene in arbuscular mycorrhizal fungi.</title>
        <authorList>
            <person name="Maeda T."/>
            <person name="Kobayashi Y."/>
            <person name="Nakagawa T."/>
            <person name="Ezawa T."/>
            <person name="Yamaguchi K."/>
            <person name="Bino T."/>
            <person name="Nishimoto Y."/>
            <person name="Shigenobu S."/>
            <person name="Kawaguchi M."/>
        </authorList>
    </citation>
    <scope>NUCLEOTIDE SEQUENCE</scope>
    <source>
        <strain evidence="2">HR1</strain>
    </source>
</reference>
<evidence type="ECO:0000313" key="2">
    <source>
        <dbReference type="EMBL" id="GES95995.1"/>
    </source>
</evidence>
<feature type="compositionally biased region" description="Basic and acidic residues" evidence="1">
    <location>
        <begin position="524"/>
        <end position="539"/>
    </location>
</feature>
<gene>
    <name evidence="2" type="ORF">RCL2_002264400</name>
</gene>
<feature type="compositionally biased region" description="Low complexity" evidence="1">
    <location>
        <begin position="496"/>
        <end position="508"/>
    </location>
</feature>
<evidence type="ECO:0000313" key="3">
    <source>
        <dbReference type="Proteomes" id="UP000615446"/>
    </source>
</evidence>
<dbReference type="OrthoDB" id="2489729at2759"/>
<feature type="region of interest" description="Disordered" evidence="1">
    <location>
        <begin position="248"/>
        <end position="284"/>
    </location>
</feature>
<dbReference type="EMBL" id="BLAL01000246">
    <property type="protein sequence ID" value="GES95995.1"/>
    <property type="molecule type" value="Genomic_DNA"/>
</dbReference>
<feature type="region of interest" description="Disordered" evidence="1">
    <location>
        <begin position="483"/>
        <end position="539"/>
    </location>
</feature>
<comment type="caution">
    <text evidence="2">The sequence shown here is derived from an EMBL/GenBank/DDBJ whole genome shotgun (WGS) entry which is preliminary data.</text>
</comment>
<protein>
    <submittedName>
        <fullName evidence="2">Uncharacterized protein</fullName>
    </submittedName>
</protein>
<accession>A0A8H3M126</accession>